<dbReference type="InterPro" id="IPR029028">
    <property type="entry name" value="Alpha/beta_knot_MTases"/>
</dbReference>
<organism evidence="14 15">
    <name type="scientific">Buchnera aphidicola</name>
    <name type="common">Macrosiphoniella sanborni</name>
    <dbReference type="NCBI Taxonomy" id="1241865"/>
    <lineage>
        <taxon>Bacteria</taxon>
        <taxon>Pseudomonadati</taxon>
        <taxon>Pseudomonadota</taxon>
        <taxon>Gammaproteobacteria</taxon>
        <taxon>Enterobacterales</taxon>
        <taxon>Erwiniaceae</taxon>
        <taxon>Buchnera</taxon>
    </lineage>
</organism>
<evidence type="ECO:0000256" key="2">
    <source>
        <dbReference type="ARBA" id="ARBA00005528"/>
    </source>
</evidence>
<dbReference type="PIRSF" id="PIRSF015601">
    <property type="entry name" value="MTase_slr0722"/>
    <property type="match status" value="1"/>
</dbReference>
<dbReference type="RefSeq" id="WP_158362793.1">
    <property type="nucleotide sequence ID" value="NZ_CP034864.1"/>
</dbReference>
<comment type="subcellular location">
    <subcellularLocation>
        <location evidence="1 12">Cytoplasm</location>
    </subcellularLocation>
</comment>
<sequence>MKIKKNIPRIYIENDLYINETYLLSKDNVHYLKKVLRVNNYYILEVFNNTNYIFFANIIYFSNNIIKIKIFSKRLKNIESPIHIHLGQVIPKHYKKMDLAIQKSIEMGVNIITPLFLHNLYTQNNNINISHKIQRWKKIAISACQQCQRNVIPEIKKPIDLFSWCKKNEDDIKIIFHPKAIFKINELQKSVKSIKIIIGSEIGFSREEIKKIVQYGFIPIKLGPRILRTETAAMVAITALQMQFGDLK</sequence>
<dbReference type="InterPro" id="IPR006700">
    <property type="entry name" value="RsmE"/>
</dbReference>
<evidence type="ECO:0000259" key="13">
    <source>
        <dbReference type="Pfam" id="PF04452"/>
    </source>
</evidence>
<evidence type="ECO:0000256" key="12">
    <source>
        <dbReference type="PIRNR" id="PIRNR015601"/>
    </source>
</evidence>
<dbReference type="InterPro" id="IPR029026">
    <property type="entry name" value="tRNA_m1G_MTases_N"/>
</dbReference>
<dbReference type="SUPFAM" id="SSF88697">
    <property type="entry name" value="PUA domain-like"/>
    <property type="match status" value="1"/>
</dbReference>
<keyword evidence="9 12" id="KW-0949">S-adenosyl-L-methionine</keyword>
<comment type="function">
    <text evidence="10 12">Specifically methylates the N3 position of the uracil ring of uridine 1498 (m3U1498) in 16S rRNA. Acts on the fully assembled 30S ribosomal subunit.</text>
</comment>
<evidence type="ECO:0000256" key="10">
    <source>
        <dbReference type="ARBA" id="ARBA00025699"/>
    </source>
</evidence>
<dbReference type="GO" id="GO:0070042">
    <property type="term" value="F:rRNA (uridine-N3-)-methyltransferase activity"/>
    <property type="evidence" value="ECO:0007669"/>
    <property type="project" value="TreeGrafter"/>
</dbReference>
<evidence type="ECO:0000313" key="14">
    <source>
        <dbReference type="EMBL" id="QCI23933.1"/>
    </source>
</evidence>
<reference evidence="14 15" key="1">
    <citation type="submission" date="2018-12" db="EMBL/GenBank/DDBJ databases">
        <authorList>
            <person name="Chong R.A."/>
        </authorList>
    </citation>
    <scope>NUCLEOTIDE SEQUENCE [LARGE SCALE GENOMIC DNA]</scope>
    <source>
        <strain evidence="14 15">Msa</strain>
    </source>
</reference>
<dbReference type="InterPro" id="IPR015947">
    <property type="entry name" value="PUA-like_sf"/>
</dbReference>
<feature type="domain" description="Ribosomal RNA small subunit methyltransferase E methyltransferase" evidence="13">
    <location>
        <begin position="79"/>
        <end position="241"/>
    </location>
</feature>
<name>A0A4D6Y5V4_9GAMM</name>
<dbReference type="AlphaFoldDB" id="A0A4D6Y5V4"/>
<evidence type="ECO:0000256" key="1">
    <source>
        <dbReference type="ARBA" id="ARBA00004496"/>
    </source>
</evidence>
<dbReference type="SUPFAM" id="SSF75217">
    <property type="entry name" value="alpha/beta knot"/>
    <property type="match status" value="1"/>
</dbReference>
<dbReference type="PANTHER" id="PTHR30027">
    <property type="entry name" value="RIBOSOMAL RNA SMALL SUBUNIT METHYLTRANSFERASE E"/>
    <property type="match status" value="1"/>
</dbReference>
<dbReference type="PANTHER" id="PTHR30027:SF3">
    <property type="entry name" value="16S RRNA (URACIL(1498)-N(3))-METHYLTRANSFERASE"/>
    <property type="match status" value="1"/>
</dbReference>
<keyword evidence="5 12" id="KW-0963">Cytoplasm</keyword>
<evidence type="ECO:0000256" key="3">
    <source>
        <dbReference type="ARBA" id="ARBA00012328"/>
    </source>
</evidence>
<evidence type="ECO:0000256" key="6">
    <source>
        <dbReference type="ARBA" id="ARBA00022552"/>
    </source>
</evidence>
<dbReference type="NCBIfam" id="TIGR00046">
    <property type="entry name" value="RsmE family RNA methyltransferase"/>
    <property type="match status" value="1"/>
</dbReference>
<evidence type="ECO:0000313" key="15">
    <source>
        <dbReference type="Proteomes" id="UP000298745"/>
    </source>
</evidence>
<dbReference type="Pfam" id="PF04452">
    <property type="entry name" value="Methyltrans_RNA"/>
    <property type="match status" value="1"/>
</dbReference>
<reference evidence="14 15" key="2">
    <citation type="submission" date="2019-05" db="EMBL/GenBank/DDBJ databases">
        <title>Genome evolution of the obligate endosymbiont Buchnera aphidicola.</title>
        <authorList>
            <person name="Moran N.A."/>
        </authorList>
    </citation>
    <scope>NUCLEOTIDE SEQUENCE [LARGE SCALE GENOMIC DNA]</scope>
    <source>
        <strain evidence="14 15">Msa</strain>
    </source>
</reference>
<keyword evidence="8 12" id="KW-0808">Transferase</keyword>
<evidence type="ECO:0000256" key="7">
    <source>
        <dbReference type="ARBA" id="ARBA00022603"/>
    </source>
</evidence>
<evidence type="ECO:0000256" key="4">
    <source>
        <dbReference type="ARBA" id="ARBA00013673"/>
    </source>
</evidence>
<comment type="similarity">
    <text evidence="2 12">Belongs to the RNA methyltransferase RsmE family.</text>
</comment>
<dbReference type="Gene3D" id="3.40.1280.10">
    <property type="match status" value="1"/>
</dbReference>
<evidence type="ECO:0000256" key="8">
    <source>
        <dbReference type="ARBA" id="ARBA00022679"/>
    </source>
</evidence>
<gene>
    <name evidence="14" type="ORF">D9V74_01935</name>
</gene>
<comment type="catalytic activity">
    <reaction evidence="11 12">
        <text>uridine(1498) in 16S rRNA + S-adenosyl-L-methionine = N(3)-methyluridine(1498) in 16S rRNA + S-adenosyl-L-homocysteine + H(+)</text>
        <dbReference type="Rhea" id="RHEA:42920"/>
        <dbReference type="Rhea" id="RHEA-COMP:10283"/>
        <dbReference type="Rhea" id="RHEA-COMP:10284"/>
        <dbReference type="ChEBI" id="CHEBI:15378"/>
        <dbReference type="ChEBI" id="CHEBI:57856"/>
        <dbReference type="ChEBI" id="CHEBI:59789"/>
        <dbReference type="ChEBI" id="CHEBI:65315"/>
        <dbReference type="ChEBI" id="CHEBI:74502"/>
        <dbReference type="EC" id="2.1.1.193"/>
    </reaction>
</comment>
<dbReference type="EMBL" id="CP034864">
    <property type="protein sequence ID" value="QCI23933.1"/>
    <property type="molecule type" value="Genomic_DNA"/>
</dbReference>
<keyword evidence="6 12" id="KW-0698">rRNA processing</keyword>
<dbReference type="GO" id="GO:0070475">
    <property type="term" value="P:rRNA base methylation"/>
    <property type="evidence" value="ECO:0007669"/>
    <property type="project" value="TreeGrafter"/>
</dbReference>
<dbReference type="GO" id="GO:0005737">
    <property type="term" value="C:cytoplasm"/>
    <property type="evidence" value="ECO:0007669"/>
    <property type="project" value="UniProtKB-SubCell"/>
</dbReference>
<evidence type="ECO:0000256" key="5">
    <source>
        <dbReference type="ARBA" id="ARBA00022490"/>
    </source>
</evidence>
<accession>A0A4D6Y5V4</accession>
<dbReference type="CDD" id="cd18084">
    <property type="entry name" value="RsmE-like"/>
    <property type="match status" value="1"/>
</dbReference>
<evidence type="ECO:0000256" key="9">
    <source>
        <dbReference type="ARBA" id="ARBA00022691"/>
    </source>
</evidence>
<dbReference type="InterPro" id="IPR046886">
    <property type="entry name" value="RsmE_MTase_dom"/>
</dbReference>
<dbReference type="Gene3D" id="2.40.240.20">
    <property type="entry name" value="Hypothetical PUA domain-like, domain 1"/>
    <property type="match status" value="1"/>
</dbReference>
<dbReference type="NCBIfam" id="NF008692">
    <property type="entry name" value="PRK11713.1-5"/>
    <property type="match status" value="1"/>
</dbReference>
<dbReference type="Proteomes" id="UP000298745">
    <property type="component" value="Chromosome"/>
</dbReference>
<protein>
    <recommendedName>
        <fullName evidence="4 12">Ribosomal RNA small subunit methyltransferase E</fullName>
        <ecNumber evidence="3 12">2.1.1.193</ecNumber>
    </recommendedName>
</protein>
<dbReference type="OrthoDB" id="9815641at2"/>
<proteinExistence type="inferred from homology"/>
<dbReference type="EC" id="2.1.1.193" evidence="3 12"/>
<keyword evidence="7 12" id="KW-0489">Methyltransferase</keyword>
<evidence type="ECO:0000256" key="11">
    <source>
        <dbReference type="ARBA" id="ARBA00047944"/>
    </source>
</evidence>